<dbReference type="RefSeq" id="XP_006695068.1">
    <property type="nucleotide sequence ID" value="XM_006695005.1"/>
</dbReference>
<evidence type="ECO:0000313" key="4">
    <source>
        <dbReference type="EMBL" id="EGS20183.1"/>
    </source>
</evidence>
<feature type="region of interest" description="Disordered" evidence="1">
    <location>
        <begin position="20"/>
        <end position="41"/>
    </location>
</feature>
<accession>G0S9S2</accession>
<feature type="region of interest" description="Disordered" evidence="1">
    <location>
        <begin position="61"/>
        <end position="125"/>
    </location>
</feature>
<dbReference type="Pfam" id="PF26534">
    <property type="entry name" value="NTF2_7"/>
    <property type="match status" value="1"/>
</dbReference>
<feature type="compositionally biased region" description="Basic and acidic residues" evidence="1">
    <location>
        <begin position="73"/>
        <end position="90"/>
    </location>
</feature>
<sequence length="281" mass="31265">MRFLPSISLLTLAATGLATPVAQEQDAPRRRAPLASLDLPVPGLGGASAASILKNVKREAKPQDLTGWTGAPRSEKPSSKRDVVNFDHDGWPFGPYGLDGLPDEEGRKTKRDDVEQRDDVEERDEIEERGQTCLTKKSADDLVNKYAAIIGGWKPEYADWLAKSFYDRSDSINTLAGIPLGSYTFPNKTAFVGYQTYTPDNLPLYITHRFGPFNCTNTGLIWYAENGPKPEPKPVRGIAILGGYKNRTIDQWQLKSIEVEFNNIIYLENIYGTWARPNTTA</sequence>
<feature type="chain" id="PRO_5003408976" description="NTF2-like domain-containing protein" evidence="2">
    <location>
        <begin position="19"/>
        <end position="281"/>
    </location>
</feature>
<gene>
    <name evidence="4" type="ORF">CTHT_0046960</name>
</gene>
<dbReference type="AlphaFoldDB" id="G0S9S2"/>
<evidence type="ECO:0000313" key="5">
    <source>
        <dbReference type="Proteomes" id="UP000008066"/>
    </source>
</evidence>
<evidence type="ECO:0000259" key="3">
    <source>
        <dbReference type="Pfam" id="PF26534"/>
    </source>
</evidence>
<proteinExistence type="predicted"/>
<dbReference type="HOGENOM" id="CLU_990457_0_0_1"/>
<dbReference type="InterPro" id="IPR058645">
    <property type="entry name" value="NTF2-like_dom_7"/>
</dbReference>
<dbReference type="OrthoDB" id="5596743at2759"/>
<dbReference type="Proteomes" id="UP000008066">
    <property type="component" value="Unassembled WGS sequence"/>
</dbReference>
<keyword evidence="2" id="KW-0732">Signal</keyword>
<evidence type="ECO:0000256" key="1">
    <source>
        <dbReference type="SAM" id="MobiDB-lite"/>
    </source>
</evidence>
<feature type="compositionally biased region" description="Acidic residues" evidence="1">
    <location>
        <begin position="115"/>
        <end position="125"/>
    </location>
</feature>
<feature type="signal peptide" evidence="2">
    <location>
        <begin position="1"/>
        <end position="18"/>
    </location>
</feature>
<dbReference type="KEGG" id="cthr:CTHT_0046960"/>
<feature type="compositionally biased region" description="Basic and acidic residues" evidence="1">
    <location>
        <begin position="104"/>
        <end position="114"/>
    </location>
</feature>
<keyword evidence="5" id="KW-1185">Reference proteome</keyword>
<evidence type="ECO:0000256" key="2">
    <source>
        <dbReference type="SAM" id="SignalP"/>
    </source>
</evidence>
<protein>
    <recommendedName>
        <fullName evidence="3">NTF2-like domain-containing protein</fullName>
    </recommendedName>
</protein>
<name>G0S9S2_CHATD</name>
<dbReference type="eggNOG" id="ENOG502QRA1">
    <property type="taxonomic scope" value="Eukaryota"/>
</dbReference>
<dbReference type="EMBL" id="GL988043">
    <property type="protein sequence ID" value="EGS20183.1"/>
    <property type="molecule type" value="Genomic_DNA"/>
</dbReference>
<organism evidence="5">
    <name type="scientific">Chaetomium thermophilum (strain DSM 1495 / CBS 144.50 / IMI 039719)</name>
    <name type="common">Thermochaetoides thermophila</name>
    <dbReference type="NCBI Taxonomy" id="759272"/>
    <lineage>
        <taxon>Eukaryota</taxon>
        <taxon>Fungi</taxon>
        <taxon>Dikarya</taxon>
        <taxon>Ascomycota</taxon>
        <taxon>Pezizomycotina</taxon>
        <taxon>Sordariomycetes</taxon>
        <taxon>Sordariomycetidae</taxon>
        <taxon>Sordariales</taxon>
        <taxon>Chaetomiaceae</taxon>
        <taxon>Thermochaetoides</taxon>
    </lineage>
</organism>
<dbReference type="GeneID" id="18258734"/>
<feature type="domain" description="NTF2-like" evidence="3">
    <location>
        <begin position="132"/>
        <end position="272"/>
    </location>
</feature>
<reference evidence="4 5" key="1">
    <citation type="journal article" date="2011" name="Cell">
        <title>Insight into structure and assembly of the nuclear pore complex by utilizing the genome of a eukaryotic thermophile.</title>
        <authorList>
            <person name="Amlacher S."/>
            <person name="Sarges P."/>
            <person name="Flemming D."/>
            <person name="van Noort V."/>
            <person name="Kunze R."/>
            <person name="Devos D.P."/>
            <person name="Arumugam M."/>
            <person name="Bork P."/>
            <person name="Hurt E."/>
        </authorList>
    </citation>
    <scope>NUCLEOTIDE SEQUENCE [LARGE SCALE GENOMIC DNA]</scope>
    <source>
        <strain evidence="5">DSM 1495 / CBS 144.50 / IMI 039719</strain>
    </source>
</reference>